<organism evidence="9 10">
    <name type="scientific">Methylomonas koyamae</name>
    <dbReference type="NCBI Taxonomy" id="702114"/>
    <lineage>
        <taxon>Bacteria</taxon>
        <taxon>Pseudomonadati</taxon>
        <taxon>Pseudomonadota</taxon>
        <taxon>Gammaproteobacteria</taxon>
        <taxon>Methylococcales</taxon>
        <taxon>Methylococcaceae</taxon>
        <taxon>Methylomonas</taxon>
    </lineage>
</organism>
<gene>
    <name evidence="9" type="ORF">A1356_12980</name>
</gene>
<feature type="transmembrane region" description="Helical" evidence="8">
    <location>
        <begin position="326"/>
        <end position="346"/>
    </location>
</feature>
<accession>A0AA91DCG2</accession>
<feature type="transmembrane region" description="Helical" evidence="8">
    <location>
        <begin position="109"/>
        <end position="127"/>
    </location>
</feature>
<name>A0AA91DCG2_9GAMM</name>
<dbReference type="GO" id="GO:0016763">
    <property type="term" value="F:pentosyltransferase activity"/>
    <property type="evidence" value="ECO:0007669"/>
    <property type="project" value="TreeGrafter"/>
</dbReference>
<proteinExistence type="predicted"/>
<feature type="transmembrane region" description="Helical" evidence="8">
    <location>
        <begin position="291"/>
        <end position="314"/>
    </location>
</feature>
<dbReference type="GO" id="GO:0005886">
    <property type="term" value="C:plasma membrane"/>
    <property type="evidence" value="ECO:0007669"/>
    <property type="project" value="UniProtKB-SubCell"/>
</dbReference>
<evidence type="ECO:0000313" key="9">
    <source>
        <dbReference type="EMBL" id="OAI25644.1"/>
    </source>
</evidence>
<dbReference type="PANTHER" id="PTHR33908:SF11">
    <property type="entry name" value="MEMBRANE PROTEIN"/>
    <property type="match status" value="1"/>
</dbReference>
<feature type="transmembrane region" description="Helical" evidence="8">
    <location>
        <begin position="133"/>
        <end position="151"/>
    </location>
</feature>
<dbReference type="AlphaFoldDB" id="A0AA91DCG2"/>
<keyword evidence="4" id="KW-0808">Transferase</keyword>
<evidence type="ECO:0000256" key="5">
    <source>
        <dbReference type="ARBA" id="ARBA00022692"/>
    </source>
</evidence>
<keyword evidence="6 8" id="KW-1133">Transmembrane helix</keyword>
<keyword evidence="3" id="KW-0328">Glycosyltransferase</keyword>
<evidence type="ECO:0000256" key="7">
    <source>
        <dbReference type="ARBA" id="ARBA00023136"/>
    </source>
</evidence>
<dbReference type="Proteomes" id="UP000077734">
    <property type="component" value="Unassembled WGS sequence"/>
</dbReference>
<protein>
    <recommendedName>
        <fullName evidence="11">Glycosyltransferase RgtA/B/C/D-like domain-containing protein</fullName>
    </recommendedName>
</protein>
<feature type="transmembrane region" description="Helical" evidence="8">
    <location>
        <begin position="361"/>
        <end position="379"/>
    </location>
</feature>
<dbReference type="EMBL" id="LUUL01000079">
    <property type="protein sequence ID" value="OAI25644.1"/>
    <property type="molecule type" value="Genomic_DNA"/>
</dbReference>
<dbReference type="InterPro" id="IPR050297">
    <property type="entry name" value="LipidA_mod_glycosyltrf_83"/>
</dbReference>
<keyword evidence="7 8" id="KW-0472">Membrane</keyword>
<comment type="caution">
    <text evidence="9">The sequence shown here is derived from an EMBL/GenBank/DDBJ whole genome shotgun (WGS) entry which is preliminary data.</text>
</comment>
<feature type="transmembrane region" description="Helical" evidence="8">
    <location>
        <begin position="386"/>
        <end position="403"/>
    </location>
</feature>
<evidence type="ECO:0000256" key="2">
    <source>
        <dbReference type="ARBA" id="ARBA00022475"/>
    </source>
</evidence>
<evidence type="ECO:0000256" key="8">
    <source>
        <dbReference type="SAM" id="Phobius"/>
    </source>
</evidence>
<keyword evidence="5 8" id="KW-0812">Transmembrane</keyword>
<evidence type="ECO:0008006" key="11">
    <source>
        <dbReference type="Google" id="ProtNLM"/>
    </source>
</evidence>
<feature type="transmembrane region" description="Helical" evidence="8">
    <location>
        <begin position="183"/>
        <end position="213"/>
    </location>
</feature>
<evidence type="ECO:0000256" key="3">
    <source>
        <dbReference type="ARBA" id="ARBA00022676"/>
    </source>
</evidence>
<keyword evidence="2" id="KW-1003">Cell membrane</keyword>
<comment type="subcellular location">
    <subcellularLocation>
        <location evidence="1">Cell membrane</location>
        <topology evidence="1">Multi-pass membrane protein</topology>
    </subcellularLocation>
</comment>
<evidence type="ECO:0000313" key="10">
    <source>
        <dbReference type="Proteomes" id="UP000077734"/>
    </source>
</evidence>
<evidence type="ECO:0000256" key="6">
    <source>
        <dbReference type="ARBA" id="ARBA00022989"/>
    </source>
</evidence>
<feature type="transmembrane region" description="Helical" evidence="8">
    <location>
        <begin position="158"/>
        <end position="177"/>
    </location>
</feature>
<evidence type="ECO:0000256" key="4">
    <source>
        <dbReference type="ARBA" id="ARBA00022679"/>
    </source>
</evidence>
<keyword evidence="10" id="KW-1185">Reference proteome</keyword>
<reference evidence="9 10" key="1">
    <citation type="submission" date="2016-03" db="EMBL/GenBank/DDBJ databases">
        <authorList>
            <person name="Heylen K."/>
            <person name="De Vos P."/>
            <person name="Vekeman B."/>
        </authorList>
    </citation>
    <scope>NUCLEOTIDE SEQUENCE [LARGE SCALE GENOMIC DNA]</scope>
    <source>
        <strain evidence="9 10">R-49807</strain>
    </source>
</reference>
<feature type="transmembrane region" description="Helical" evidence="8">
    <location>
        <begin position="84"/>
        <end position="102"/>
    </location>
</feature>
<sequence>MASIWKPRGMGEWVLPQNQRSSYWVLLAISLLIAAHLYFYAPIFPYSPDSASYIERARNLKSAGNLLDIPYGVIPGDVDQIENHLFPVGYPLVLAAISALGVDPKVASLAIGNLSSLLLPFMLFWAFRRGVGNDSMALAIVGLSVLAPGLLTNAPYGLTDVFSLLLVVAAVGCVLRLETAAGWFLAGILAGVAYSVRNANLALLVALALYACYYWKSSRQPERHAVVRCTLAGVCGVSLVVLPMLLRNFWVFGAMNPYQMEPSTIGLVENIRTYIEALMKDVTACKECARFIAWSIPGLLTIFLAFFFAFFWLYRCGWQLMGKSQRNAVFFSGVYFTLGSSLVILARTRYQWGEPINLRHVFQYTPFLFLIMLSIMQHLSCRMQKFFTLVLFGLCVFRAAYAIDKANFVSKKPHFYANLQNALSSGRDHLCSAKPDVFLASNWAYLFRIECDVRARQIEGLNMREGGPTGPGASLMDIILTIQNNVHKRPVRVGLFPGSSGVDEGDLPISGSLQHELSREGWIVVQNTSNSLLLELPR</sequence>
<feature type="transmembrane region" description="Helical" evidence="8">
    <location>
        <begin position="21"/>
        <end position="41"/>
    </location>
</feature>
<evidence type="ECO:0000256" key="1">
    <source>
        <dbReference type="ARBA" id="ARBA00004651"/>
    </source>
</evidence>
<dbReference type="PANTHER" id="PTHR33908">
    <property type="entry name" value="MANNOSYLTRANSFERASE YKCB-RELATED"/>
    <property type="match status" value="1"/>
</dbReference>
<dbReference type="GO" id="GO:0009103">
    <property type="term" value="P:lipopolysaccharide biosynthetic process"/>
    <property type="evidence" value="ECO:0007669"/>
    <property type="project" value="UniProtKB-ARBA"/>
</dbReference>
<feature type="transmembrane region" description="Helical" evidence="8">
    <location>
        <begin position="225"/>
        <end position="246"/>
    </location>
</feature>